<dbReference type="EMBL" id="BAABBY010000005">
    <property type="protein sequence ID" value="GAA4203965.1"/>
    <property type="molecule type" value="Genomic_DNA"/>
</dbReference>
<dbReference type="InterPro" id="IPR019238">
    <property type="entry name" value="AbiEi_2"/>
</dbReference>
<gene>
    <name evidence="1" type="ORF">GCM10022289_21030</name>
</gene>
<dbReference type="Pfam" id="PF09952">
    <property type="entry name" value="AbiEi_2"/>
    <property type="match status" value="1"/>
</dbReference>
<name>A0ABP8BEJ5_9SPHI</name>
<keyword evidence="2" id="KW-1185">Reference proteome</keyword>
<sequence>MNMKEQDILLPALDRLTEIAGITAKILSYPSGRGKNSDAVIELIKGQQTSILEADVKTEVRTATLDNIILRQDQTDGRRILIAKYIPTPMKEELRKHSICYIETSGNCYIETRSMFILVSDQKTAQPKFNEDTKLWAPAGIKFLFAVLQEPEILNTSYRNMAYASGVALGNVGNFITEMKRDGYIIMGTRLGQPTLILENKTAILDKWADMYRTVLRPKQLVGKFRFAKKEDRTNWHEHTTQYDDILWGGETAGEILTGHLVPEIYTIYSNSDRFELMKRLRLVPATNGDVEILRPFWNQDTAELGHGTVPPMLAYAELISSLDSRNREIALRIKEKYVG</sequence>
<comment type="caution">
    <text evidence="1">The sequence shown here is derived from an EMBL/GenBank/DDBJ whole genome shotgun (WGS) entry which is preliminary data.</text>
</comment>
<organism evidence="1 2">
    <name type="scientific">Pedobacter jeongneungensis</name>
    <dbReference type="NCBI Taxonomy" id="947309"/>
    <lineage>
        <taxon>Bacteria</taxon>
        <taxon>Pseudomonadati</taxon>
        <taxon>Bacteroidota</taxon>
        <taxon>Sphingobacteriia</taxon>
        <taxon>Sphingobacteriales</taxon>
        <taxon>Sphingobacteriaceae</taxon>
        <taxon>Pedobacter</taxon>
    </lineage>
</organism>
<protein>
    <submittedName>
        <fullName evidence="1">Uncharacterized protein</fullName>
    </submittedName>
</protein>
<reference evidence="2" key="1">
    <citation type="journal article" date="2019" name="Int. J. Syst. Evol. Microbiol.">
        <title>The Global Catalogue of Microorganisms (GCM) 10K type strain sequencing project: providing services to taxonomists for standard genome sequencing and annotation.</title>
        <authorList>
            <consortium name="The Broad Institute Genomics Platform"/>
            <consortium name="The Broad Institute Genome Sequencing Center for Infectious Disease"/>
            <person name="Wu L."/>
            <person name="Ma J."/>
        </authorList>
    </citation>
    <scope>NUCLEOTIDE SEQUENCE [LARGE SCALE GENOMIC DNA]</scope>
    <source>
        <strain evidence="2">JCM 17626</strain>
    </source>
</reference>
<evidence type="ECO:0000313" key="2">
    <source>
        <dbReference type="Proteomes" id="UP001501772"/>
    </source>
</evidence>
<proteinExistence type="predicted"/>
<accession>A0ABP8BEJ5</accession>
<dbReference type="Proteomes" id="UP001501772">
    <property type="component" value="Unassembled WGS sequence"/>
</dbReference>
<evidence type="ECO:0000313" key="1">
    <source>
        <dbReference type="EMBL" id="GAA4203965.1"/>
    </source>
</evidence>